<dbReference type="EMBL" id="CAKJVE010000004">
    <property type="protein sequence ID" value="CAG9703130.1"/>
    <property type="molecule type" value="Genomic_DNA"/>
</dbReference>
<organism evidence="2 3">
    <name type="scientific">Clostridium neonatale</name>
    <dbReference type="NCBI Taxonomy" id="137838"/>
    <lineage>
        <taxon>Bacteria</taxon>
        <taxon>Bacillati</taxon>
        <taxon>Bacillota</taxon>
        <taxon>Clostridia</taxon>
        <taxon>Eubacteriales</taxon>
        <taxon>Clostridiaceae</taxon>
        <taxon>Clostridium</taxon>
    </lineage>
</organism>
<sequence length="38" mass="4348">MDNNDKRNLDSSDGISEENNLLNEVINDISIRNDKDNI</sequence>
<evidence type="ECO:0000313" key="1">
    <source>
        <dbReference type="EMBL" id="CAG9703130.1"/>
    </source>
</evidence>
<dbReference type="EMBL" id="UWJD01000001">
    <property type="protein sequence ID" value="VCT82512.1"/>
    <property type="molecule type" value="Genomic_DNA"/>
</dbReference>
<dbReference type="AlphaFoldDB" id="A0A650LQ27"/>
<evidence type="ECO:0000313" key="3">
    <source>
        <dbReference type="Proteomes" id="UP000431451"/>
    </source>
</evidence>
<dbReference type="Proteomes" id="UP000431451">
    <property type="component" value="Unassembled WGS sequence"/>
</dbReference>
<name>A0A650LQ27_9CLOT</name>
<reference evidence="1" key="2">
    <citation type="submission" date="2021-10" db="EMBL/GenBank/DDBJ databases">
        <authorList>
            <person name="Mesa V."/>
        </authorList>
    </citation>
    <scope>NUCLEOTIDE SEQUENCE</scope>
    <source>
        <strain evidence="1">CC3_PB</strain>
    </source>
</reference>
<dbReference type="Proteomes" id="UP000789738">
    <property type="component" value="Unassembled WGS sequence"/>
</dbReference>
<reference evidence="2 3" key="1">
    <citation type="submission" date="2018-06" db="EMBL/GenBank/DDBJ databases">
        <authorList>
            <consortium name="IHU Genomes"/>
        </authorList>
    </citation>
    <scope>NUCLEOTIDE SEQUENCE [LARGE SCALE GENOMIC DNA]</scope>
    <source>
        <strain evidence="2 3">NEC25</strain>
    </source>
</reference>
<evidence type="ECO:0000313" key="2">
    <source>
        <dbReference type="EMBL" id="VCT82512.1"/>
    </source>
</evidence>
<proteinExistence type="predicted"/>
<protein>
    <submittedName>
        <fullName evidence="2">Uncharacterized protein</fullName>
    </submittedName>
</protein>
<accession>A0A650LQ27</accession>
<gene>
    <name evidence="1" type="ORF">CNEO_40364</name>
    <name evidence="2" type="ORF">CNEONATNEC25_00055</name>
</gene>